<reference evidence="2" key="1">
    <citation type="journal article" date="2014" name="Proc. Natl. Acad. Sci. U.S.A.">
        <title>Extensive sampling of basidiomycete genomes demonstrates inadequacy of the white-rot/brown-rot paradigm for wood decay fungi.</title>
        <authorList>
            <person name="Riley R."/>
            <person name="Salamov A.A."/>
            <person name="Brown D.W."/>
            <person name="Nagy L.G."/>
            <person name="Floudas D."/>
            <person name="Held B.W."/>
            <person name="Levasseur A."/>
            <person name="Lombard V."/>
            <person name="Morin E."/>
            <person name="Otillar R."/>
            <person name="Lindquist E.A."/>
            <person name="Sun H."/>
            <person name="LaButti K.M."/>
            <person name="Schmutz J."/>
            <person name="Jabbour D."/>
            <person name="Luo H."/>
            <person name="Baker S.E."/>
            <person name="Pisabarro A.G."/>
            <person name="Walton J.D."/>
            <person name="Blanchette R.A."/>
            <person name="Henrissat B."/>
            <person name="Martin F."/>
            <person name="Cullen D."/>
            <person name="Hibbett D.S."/>
            <person name="Grigoriev I.V."/>
        </authorList>
    </citation>
    <scope>NUCLEOTIDE SEQUENCE [LARGE SCALE GENOMIC DNA]</scope>
    <source>
        <strain evidence="2">MUCL 33604</strain>
    </source>
</reference>
<dbReference type="EMBL" id="KL197716">
    <property type="protein sequence ID" value="KDQ59373.1"/>
    <property type="molecule type" value="Genomic_DNA"/>
</dbReference>
<name>A0A067PX25_9AGAM</name>
<proteinExistence type="predicted"/>
<dbReference type="AlphaFoldDB" id="A0A067PX25"/>
<dbReference type="InParanoid" id="A0A067PX25"/>
<gene>
    <name evidence="1" type="ORF">JAAARDRAFT_192887</name>
</gene>
<accession>A0A067PX25</accession>
<evidence type="ECO:0000313" key="1">
    <source>
        <dbReference type="EMBL" id="KDQ59373.1"/>
    </source>
</evidence>
<organism evidence="1 2">
    <name type="scientific">Jaapia argillacea MUCL 33604</name>
    <dbReference type="NCBI Taxonomy" id="933084"/>
    <lineage>
        <taxon>Eukaryota</taxon>
        <taxon>Fungi</taxon>
        <taxon>Dikarya</taxon>
        <taxon>Basidiomycota</taxon>
        <taxon>Agaricomycotina</taxon>
        <taxon>Agaricomycetes</taxon>
        <taxon>Agaricomycetidae</taxon>
        <taxon>Jaapiales</taxon>
        <taxon>Jaapiaceae</taxon>
        <taxon>Jaapia</taxon>
    </lineage>
</organism>
<dbReference type="Proteomes" id="UP000027265">
    <property type="component" value="Unassembled WGS sequence"/>
</dbReference>
<evidence type="ECO:0000313" key="2">
    <source>
        <dbReference type="Proteomes" id="UP000027265"/>
    </source>
</evidence>
<dbReference type="HOGENOM" id="CLU_946860_0_0_1"/>
<sequence length="294" mass="33602">MGSDSVRLPFIAVSETLEGYSGWVKENIEILEWIERSLELKRDYAFTGRQDFRSVHTVGTGMPLEVLEALNHVSQTYHDIDRYLAEVDPSYLCDPMNLRILRSFLDVLIRRNDHKAKALWPSFRASVLASHEKILDCYRDSVQALQSHVMMIIAHELTKDEIDSPEEHLVPYVRGLVKALQCLAIDGQLKRDKVTYMRFERSIRRVLEEGCLCERAHIIGRRLGRESTRPVVKNAWAQLVVFLRSLTDLVFEHASETLTSTALSLNSSLAQAFLTDRRARVNISPVPDSPDPSE</sequence>
<protein>
    <submittedName>
        <fullName evidence="1">Uncharacterized protein</fullName>
    </submittedName>
</protein>
<keyword evidence="2" id="KW-1185">Reference proteome</keyword>